<evidence type="ECO:0000313" key="11">
    <source>
        <dbReference type="EMBL" id="KAJ0198403.1"/>
    </source>
</evidence>
<dbReference type="InterPro" id="IPR036770">
    <property type="entry name" value="Ankyrin_rpt-contain_sf"/>
</dbReference>
<dbReference type="PANTHER" id="PTHR24161:SF95">
    <property type="entry name" value="S-ACYLTRANSFERASE"/>
    <property type="match status" value="1"/>
</dbReference>
<comment type="domain">
    <text evidence="9">The DHHC domain is required for palmitoyltransferase activity.</text>
</comment>
<sequence length="343" mass="38652">MVTCRAAYKGFADIVRLLLFLDANGKHQDKEGFIPLHWAAIRGNLTACRILVQAGKKDDLMMTDNSGLTPQQHASDRNHQQVTNFLGNARKLHYEGGIFGKLSKLRLAAALVCVIFMLLLTYINSVIMASNFPTLTDVSAFFAWIGVILATTGLILFYRKDPGYIKSNRNDSKDTRDDEPLLKLELRDPAILAGKWTRLCAACKIIQPLEAEHCDTCERCVEQLDHHCPLISNCIAKKNKWDFLGFLVLEVFAMMITGIVSLTRIVRDPWAPSSIGGWLLHVGYQHVGVVLFLVSDIFLLICVSIFTYVQISQYNVDDFQDKYIWKASTIARVSSVWSCRQYA</sequence>
<gene>
    <name evidence="11" type="ORF">LSAT_V11C700359390</name>
</gene>
<evidence type="ECO:0000256" key="7">
    <source>
        <dbReference type="ARBA" id="ARBA00023136"/>
    </source>
</evidence>
<organism evidence="11 12">
    <name type="scientific">Lactuca sativa</name>
    <name type="common">Garden lettuce</name>
    <dbReference type="NCBI Taxonomy" id="4236"/>
    <lineage>
        <taxon>Eukaryota</taxon>
        <taxon>Viridiplantae</taxon>
        <taxon>Streptophyta</taxon>
        <taxon>Embryophyta</taxon>
        <taxon>Tracheophyta</taxon>
        <taxon>Spermatophyta</taxon>
        <taxon>Magnoliopsida</taxon>
        <taxon>eudicotyledons</taxon>
        <taxon>Gunneridae</taxon>
        <taxon>Pentapetalae</taxon>
        <taxon>asterids</taxon>
        <taxon>campanulids</taxon>
        <taxon>Asterales</taxon>
        <taxon>Asteraceae</taxon>
        <taxon>Cichorioideae</taxon>
        <taxon>Cichorieae</taxon>
        <taxon>Lactucinae</taxon>
        <taxon>Lactuca</taxon>
    </lineage>
</organism>
<comment type="similarity">
    <text evidence="2 9">Belongs to the DHHC palmitoyltransferase family.</text>
</comment>
<dbReference type="InterPro" id="IPR002110">
    <property type="entry name" value="Ankyrin_rpt"/>
</dbReference>
<keyword evidence="9" id="KW-0808">Transferase</keyword>
<comment type="subcellular location">
    <subcellularLocation>
        <location evidence="1">Endomembrane system</location>
        <topology evidence="1">Multi-pass membrane protein</topology>
    </subcellularLocation>
</comment>
<evidence type="ECO:0000256" key="6">
    <source>
        <dbReference type="ARBA" id="ARBA00023043"/>
    </source>
</evidence>
<dbReference type="EC" id="2.3.1.225" evidence="9"/>
<keyword evidence="12" id="KW-1185">Reference proteome</keyword>
<dbReference type="AlphaFoldDB" id="A0A9R1V327"/>
<comment type="catalytic activity">
    <reaction evidence="9">
        <text>L-cysteinyl-[protein] + hexadecanoyl-CoA = S-hexadecanoyl-L-cysteinyl-[protein] + CoA</text>
        <dbReference type="Rhea" id="RHEA:36683"/>
        <dbReference type="Rhea" id="RHEA-COMP:10131"/>
        <dbReference type="Rhea" id="RHEA-COMP:11032"/>
        <dbReference type="ChEBI" id="CHEBI:29950"/>
        <dbReference type="ChEBI" id="CHEBI:57287"/>
        <dbReference type="ChEBI" id="CHEBI:57379"/>
        <dbReference type="ChEBI" id="CHEBI:74151"/>
        <dbReference type="EC" id="2.3.1.225"/>
    </reaction>
</comment>
<keyword evidence="4" id="KW-0677">Repeat</keyword>
<keyword evidence="3 9" id="KW-0812">Transmembrane</keyword>
<keyword evidence="7 9" id="KW-0472">Membrane</keyword>
<dbReference type="GO" id="GO:0019706">
    <property type="term" value="F:protein-cysteine S-palmitoyltransferase activity"/>
    <property type="evidence" value="ECO:0007669"/>
    <property type="project" value="UniProtKB-EC"/>
</dbReference>
<feature type="transmembrane region" description="Helical" evidence="9">
    <location>
        <begin position="286"/>
        <end position="309"/>
    </location>
</feature>
<protein>
    <recommendedName>
        <fullName evidence="9">S-acyltransferase</fullName>
        <ecNumber evidence="9">2.3.1.225</ecNumber>
    </recommendedName>
    <alternativeName>
        <fullName evidence="9">Palmitoyltransferase</fullName>
    </alternativeName>
</protein>
<evidence type="ECO:0000256" key="9">
    <source>
        <dbReference type="RuleBase" id="RU079119"/>
    </source>
</evidence>
<dbReference type="Pfam" id="PF01529">
    <property type="entry name" value="DHHC"/>
    <property type="match status" value="1"/>
</dbReference>
<evidence type="ECO:0000256" key="8">
    <source>
        <dbReference type="PROSITE-ProRule" id="PRU00023"/>
    </source>
</evidence>
<evidence type="ECO:0000256" key="4">
    <source>
        <dbReference type="ARBA" id="ARBA00022737"/>
    </source>
</evidence>
<accession>A0A9R1V327</accession>
<feature type="transmembrane region" description="Helical" evidence="9">
    <location>
        <begin position="107"/>
        <end position="129"/>
    </location>
</feature>
<keyword evidence="5 9" id="KW-1133">Transmembrane helix</keyword>
<dbReference type="Proteomes" id="UP000235145">
    <property type="component" value="Unassembled WGS sequence"/>
</dbReference>
<feature type="transmembrane region" description="Helical" evidence="9">
    <location>
        <begin position="243"/>
        <end position="266"/>
    </location>
</feature>
<evidence type="ECO:0000256" key="5">
    <source>
        <dbReference type="ARBA" id="ARBA00022989"/>
    </source>
</evidence>
<dbReference type="SUPFAM" id="SSF48403">
    <property type="entry name" value="Ankyrin repeat"/>
    <property type="match status" value="1"/>
</dbReference>
<dbReference type="PROSITE" id="PS50297">
    <property type="entry name" value="ANK_REP_REGION"/>
    <property type="match status" value="1"/>
</dbReference>
<dbReference type="PANTHER" id="PTHR24161">
    <property type="entry name" value="ANK_REP_REGION DOMAIN-CONTAINING PROTEIN-RELATED"/>
    <property type="match status" value="1"/>
</dbReference>
<dbReference type="Pfam" id="PF12796">
    <property type="entry name" value="Ank_2"/>
    <property type="match status" value="1"/>
</dbReference>
<keyword evidence="9" id="KW-0012">Acyltransferase</keyword>
<dbReference type="EMBL" id="NBSK02000007">
    <property type="protein sequence ID" value="KAJ0198403.1"/>
    <property type="molecule type" value="Genomic_DNA"/>
</dbReference>
<evidence type="ECO:0000259" key="10">
    <source>
        <dbReference type="Pfam" id="PF01529"/>
    </source>
</evidence>
<feature type="domain" description="Palmitoyltransferase DHHC" evidence="10">
    <location>
        <begin position="198"/>
        <end position="313"/>
    </location>
</feature>
<feature type="transmembrane region" description="Helical" evidence="9">
    <location>
        <begin position="141"/>
        <end position="159"/>
    </location>
</feature>
<dbReference type="GO" id="GO:0012505">
    <property type="term" value="C:endomembrane system"/>
    <property type="evidence" value="ECO:0007669"/>
    <property type="project" value="UniProtKB-SubCell"/>
</dbReference>
<name>A0A9R1V327_LACSA</name>
<evidence type="ECO:0000256" key="2">
    <source>
        <dbReference type="ARBA" id="ARBA00008574"/>
    </source>
</evidence>
<evidence type="ECO:0000256" key="3">
    <source>
        <dbReference type="ARBA" id="ARBA00022692"/>
    </source>
</evidence>
<dbReference type="PROSITE" id="PS50216">
    <property type="entry name" value="DHHC"/>
    <property type="match status" value="1"/>
</dbReference>
<reference evidence="11 12" key="1">
    <citation type="journal article" date="2017" name="Nat. Commun.">
        <title>Genome assembly with in vitro proximity ligation data and whole-genome triplication in lettuce.</title>
        <authorList>
            <person name="Reyes-Chin-Wo S."/>
            <person name="Wang Z."/>
            <person name="Yang X."/>
            <person name="Kozik A."/>
            <person name="Arikit S."/>
            <person name="Song C."/>
            <person name="Xia L."/>
            <person name="Froenicke L."/>
            <person name="Lavelle D.O."/>
            <person name="Truco M.J."/>
            <person name="Xia R."/>
            <person name="Zhu S."/>
            <person name="Xu C."/>
            <person name="Xu H."/>
            <person name="Xu X."/>
            <person name="Cox K."/>
            <person name="Korf I."/>
            <person name="Meyers B.C."/>
            <person name="Michelmore R.W."/>
        </authorList>
    </citation>
    <scope>NUCLEOTIDE SEQUENCE [LARGE SCALE GENOMIC DNA]</scope>
    <source>
        <strain evidence="12">cv. Salinas</strain>
        <tissue evidence="11">Seedlings</tissue>
    </source>
</reference>
<keyword evidence="6 8" id="KW-0040">ANK repeat</keyword>
<dbReference type="Gene3D" id="1.25.40.20">
    <property type="entry name" value="Ankyrin repeat-containing domain"/>
    <property type="match status" value="1"/>
</dbReference>
<comment type="caution">
    <text evidence="11">The sequence shown here is derived from an EMBL/GenBank/DDBJ whole genome shotgun (WGS) entry which is preliminary data.</text>
</comment>
<dbReference type="PROSITE" id="PS50088">
    <property type="entry name" value="ANK_REPEAT"/>
    <property type="match status" value="1"/>
</dbReference>
<evidence type="ECO:0000313" key="12">
    <source>
        <dbReference type="Proteomes" id="UP000235145"/>
    </source>
</evidence>
<proteinExistence type="inferred from homology"/>
<evidence type="ECO:0000256" key="1">
    <source>
        <dbReference type="ARBA" id="ARBA00004127"/>
    </source>
</evidence>
<dbReference type="InterPro" id="IPR001594">
    <property type="entry name" value="Palmitoyltrfase_DHHC"/>
</dbReference>
<feature type="repeat" description="ANK" evidence="8">
    <location>
        <begin position="31"/>
        <end position="55"/>
    </location>
</feature>